<organism evidence="2">
    <name type="scientific">Anopheles darlingi</name>
    <name type="common">Mosquito</name>
    <dbReference type="NCBI Taxonomy" id="43151"/>
    <lineage>
        <taxon>Eukaryota</taxon>
        <taxon>Metazoa</taxon>
        <taxon>Ecdysozoa</taxon>
        <taxon>Arthropoda</taxon>
        <taxon>Hexapoda</taxon>
        <taxon>Insecta</taxon>
        <taxon>Pterygota</taxon>
        <taxon>Neoptera</taxon>
        <taxon>Endopterygota</taxon>
        <taxon>Diptera</taxon>
        <taxon>Nematocera</taxon>
        <taxon>Culicoidea</taxon>
        <taxon>Culicidae</taxon>
        <taxon>Anophelinae</taxon>
        <taxon>Anopheles</taxon>
    </lineage>
</organism>
<evidence type="ECO:0000313" key="2">
    <source>
        <dbReference type="EMBL" id="MBW75353.1"/>
    </source>
</evidence>
<sequence>MALLASCWLALWPLLVRSLNPVYRLLRMPPLTVSLSCVYCHQLSYHWLQMRDHRQPLMMVLSLDASPMLRNLPESQAHQRVPVWPPESVQPSMVAKCLPFRVASPYRPPLE</sequence>
<protein>
    <submittedName>
        <fullName evidence="2">Putative secreted protein</fullName>
    </submittedName>
</protein>
<dbReference type="EMBL" id="GGFL01011175">
    <property type="protein sequence ID" value="MBW75353.1"/>
    <property type="molecule type" value="Transcribed_RNA"/>
</dbReference>
<accession>A0A2M4DCN5</accession>
<feature type="chain" id="PRO_5014663124" evidence="1">
    <location>
        <begin position="19"/>
        <end position="111"/>
    </location>
</feature>
<evidence type="ECO:0000256" key="1">
    <source>
        <dbReference type="SAM" id="SignalP"/>
    </source>
</evidence>
<name>A0A2M4DCN5_ANODA</name>
<feature type="signal peptide" evidence="1">
    <location>
        <begin position="1"/>
        <end position="18"/>
    </location>
</feature>
<dbReference type="AlphaFoldDB" id="A0A2M4DCN5"/>
<proteinExistence type="predicted"/>
<keyword evidence="1" id="KW-0732">Signal</keyword>
<reference evidence="2" key="1">
    <citation type="submission" date="2018-01" db="EMBL/GenBank/DDBJ databases">
        <title>An insight into the sialome of Amazonian anophelines.</title>
        <authorList>
            <person name="Ribeiro J.M."/>
            <person name="Scarpassa V."/>
            <person name="Calvo E."/>
        </authorList>
    </citation>
    <scope>NUCLEOTIDE SEQUENCE</scope>
</reference>